<dbReference type="PANTHER" id="PTHR21500:SF0">
    <property type="entry name" value="TUBULIN-SPECIFIC CHAPERONE A"/>
    <property type="match status" value="1"/>
</dbReference>
<keyword evidence="3" id="KW-0206">Cytoskeleton</keyword>
<dbReference type="EMBL" id="JATAAI010000023">
    <property type="protein sequence ID" value="KAK1737721.1"/>
    <property type="molecule type" value="Genomic_DNA"/>
</dbReference>
<dbReference type="InterPro" id="IPR004226">
    <property type="entry name" value="TBCA"/>
</dbReference>
<evidence type="ECO:0000256" key="1">
    <source>
        <dbReference type="ARBA" id="ARBA00006806"/>
    </source>
</evidence>
<organism evidence="4 5">
    <name type="scientific">Skeletonema marinoi</name>
    <dbReference type="NCBI Taxonomy" id="267567"/>
    <lineage>
        <taxon>Eukaryota</taxon>
        <taxon>Sar</taxon>
        <taxon>Stramenopiles</taxon>
        <taxon>Ochrophyta</taxon>
        <taxon>Bacillariophyta</taxon>
        <taxon>Coscinodiscophyceae</taxon>
        <taxon>Thalassiosirophycidae</taxon>
        <taxon>Thalassiosirales</taxon>
        <taxon>Skeletonemataceae</taxon>
        <taxon>Skeletonema</taxon>
        <taxon>Skeletonema marinoi-dohrnii complex</taxon>
    </lineage>
</organism>
<comment type="similarity">
    <text evidence="1 3">Belongs to the TBCA family.</text>
</comment>
<keyword evidence="5" id="KW-1185">Reference proteome</keyword>
<accession>A0AAD8Y169</accession>
<name>A0AAD8Y169_9STRA</name>
<gene>
    <name evidence="4" type="ORF">QTG54_011493</name>
</gene>
<dbReference type="InterPro" id="IPR036126">
    <property type="entry name" value="TBCA_sf"/>
</dbReference>
<reference evidence="4" key="1">
    <citation type="submission" date="2023-06" db="EMBL/GenBank/DDBJ databases">
        <title>Survivors Of The Sea: Transcriptome response of Skeletonema marinoi to long-term dormancy.</title>
        <authorList>
            <person name="Pinder M.I.M."/>
            <person name="Kourtchenko O."/>
            <person name="Robertson E.K."/>
            <person name="Larsson T."/>
            <person name="Maumus F."/>
            <person name="Osuna-Cruz C.M."/>
            <person name="Vancaester E."/>
            <person name="Stenow R."/>
            <person name="Vandepoele K."/>
            <person name="Ploug H."/>
            <person name="Bruchert V."/>
            <person name="Godhe A."/>
            <person name="Topel M."/>
        </authorList>
    </citation>
    <scope>NUCLEOTIDE SEQUENCE</scope>
    <source>
        <strain evidence="4">R05AC</strain>
    </source>
</reference>
<keyword evidence="3" id="KW-0963">Cytoplasm</keyword>
<keyword evidence="3" id="KW-0493">Microtubule</keyword>
<sequence>MPRQATKADPQKQLMIKVKACQRLIKEAAYYEKETKENEERLQKMKDEQKDPYDIKKFEEVLGESQMMIPESIGRRDKALDDLRDFVSVLEKDEAENNDLMTCEWMVEAKKLAPSEKKTADEGEDVAITAVDGLAEGEAF</sequence>
<dbReference type="GO" id="GO:0005829">
    <property type="term" value="C:cytosol"/>
    <property type="evidence" value="ECO:0007669"/>
    <property type="project" value="TreeGrafter"/>
</dbReference>
<keyword evidence="2 3" id="KW-0143">Chaperone</keyword>
<comment type="caution">
    <text evidence="4">The sequence shown here is derived from an EMBL/GenBank/DDBJ whole genome shotgun (WGS) entry which is preliminary data.</text>
</comment>
<dbReference type="GO" id="GO:0048487">
    <property type="term" value="F:beta-tubulin binding"/>
    <property type="evidence" value="ECO:0007669"/>
    <property type="project" value="InterPro"/>
</dbReference>
<dbReference type="AlphaFoldDB" id="A0AAD8Y169"/>
<evidence type="ECO:0000313" key="5">
    <source>
        <dbReference type="Proteomes" id="UP001224775"/>
    </source>
</evidence>
<proteinExistence type="inferred from homology"/>
<dbReference type="GO" id="GO:0007021">
    <property type="term" value="P:tubulin complex assembly"/>
    <property type="evidence" value="ECO:0007669"/>
    <property type="project" value="UniProtKB-UniRule"/>
</dbReference>
<dbReference type="PANTHER" id="PTHR21500">
    <property type="entry name" value="TUBULIN-SPECIFIC CHAPERONE A"/>
    <property type="match status" value="1"/>
</dbReference>
<dbReference type="Proteomes" id="UP001224775">
    <property type="component" value="Unassembled WGS sequence"/>
</dbReference>
<evidence type="ECO:0000256" key="3">
    <source>
        <dbReference type="RuleBase" id="RU364030"/>
    </source>
</evidence>
<comment type="subcellular location">
    <subcellularLocation>
        <location evidence="3">Cytoplasm</location>
        <location evidence="3">Cytoskeleton</location>
    </subcellularLocation>
</comment>
<comment type="subunit">
    <text evidence="3">Supercomplex made of cofactors A to E. Cofactors A and D function by capturing and stabilizing tubulin in a quasi-native conformation. Cofactor E binds to the cofactor D-tubulin complex; interaction with cofactor C then causes the release of tubulin polypeptides that are committed to the native state.</text>
</comment>
<evidence type="ECO:0000256" key="2">
    <source>
        <dbReference type="ARBA" id="ARBA00023186"/>
    </source>
</evidence>
<protein>
    <recommendedName>
        <fullName evidence="3">Tubulin-specific chaperone A</fullName>
    </recommendedName>
</protein>
<dbReference type="Gene3D" id="1.20.58.90">
    <property type="match status" value="1"/>
</dbReference>
<evidence type="ECO:0000313" key="4">
    <source>
        <dbReference type="EMBL" id="KAK1737721.1"/>
    </source>
</evidence>
<dbReference type="SUPFAM" id="SSF46988">
    <property type="entry name" value="Tubulin chaperone cofactor A"/>
    <property type="match status" value="1"/>
</dbReference>
<dbReference type="GO" id="GO:0005874">
    <property type="term" value="C:microtubule"/>
    <property type="evidence" value="ECO:0007669"/>
    <property type="project" value="UniProtKB-KW"/>
</dbReference>
<dbReference type="Pfam" id="PF02970">
    <property type="entry name" value="TBCA"/>
    <property type="match status" value="1"/>
</dbReference>
<dbReference type="GO" id="GO:0007023">
    <property type="term" value="P:post-chaperonin tubulin folding pathway"/>
    <property type="evidence" value="ECO:0007669"/>
    <property type="project" value="UniProtKB-UniRule"/>
</dbReference>